<accession>A0AAD5R983</accession>
<gene>
    <name evidence="1" type="ORF">KIN20_034166</name>
</gene>
<organism evidence="1 2">
    <name type="scientific">Parelaphostrongylus tenuis</name>
    <name type="common">Meningeal worm</name>
    <dbReference type="NCBI Taxonomy" id="148309"/>
    <lineage>
        <taxon>Eukaryota</taxon>
        <taxon>Metazoa</taxon>
        <taxon>Ecdysozoa</taxon>
        <taxon>Nematoda</taxon>
        <taxon>Chromadorea</taxon>
        <taxon>Rhabditida</taxon>
        <taxon>Rhabditina</taxon>
        <taxon>Rhabditomorpha</taxon>
        <taxon>Strongyloidea</taxon>
        <taxon>Metastrongylidae</taxon>
        <taxon>Parelaphostrongylus</taxon>
    </lineage>
</organism>
<proteinExistence type="predicted"/>
<protein>
    <submittedName>
        <fullName evidence="1">Uncharacterized protein</fullName>
    </submittedName>
</protein>
<sequence>MLVNVCVSSISKGPVEKHPKFYNVNRISSKTKKSSTKEDCREKKKVVKTLVFTRQLKKFIKKIRHMIVHKFI</sequence>
<dbReference type="EMBL" id="JAHQIW010007094">
    <property type="protein sequence ID" value="KAJ1372100.1"/>
    <property type="molecule type" value="Genomic_DNA"/>
</dbReference>
<name>A0AAD5R983_PARTN</name>
<evidence type="ECO:0000313" key="1">
    <source>
        <dbReference type="EMBL" id="KAJ1372100.1"/>
    </source>
</evidence>
<evidence type="ECO:0000313" key="2">
    <source>
        <dbReference type="Proteomes" id="UP001196413"/>
    </source>
</evidence>
<comment type="caution">
    <text evidence="1">The sequence shown here is derived from an EMBL/GenBank/DDBJ whole genome shotgun (WGS) entry which is preliminary data.</text>
</comment>
<dbReference type="Proteomes" id="UP001196413">
    <property type="component" value="Unassembled WGS sequence"/>
</dbReference>
<keyword evidence="2" id="KW-1185">Reference proteome</keyword>
<reference evidence="1" key="1">
    <citation type="submission" date="2021-06" db="EMBL/GenBank/DDBJ databases">
        <title>Parelaphostrongylus tenuis whole genome reference sequence.</title>
        <authorList>
            <person name="Garwood T.J."/>
            <person name="Larsen P.A."/>
            <person name="Fountain-Jones N.M."/>
            <person name="Garbe J.R."/>
            <person name="Macchietto M.G."/>
            <person name="Kania S.A."/>
            <person name="Gerhold R.W."/>
            <person name="Richards J.E."/>
            <person name="Wolf T.M."/>
        </authorList>
    </citation>
    <scope>NUCLEOTIDE SEQUENCE</scope>
    <source>
        <strain evidence="1">MNPRO001-30</strain>
        <tissue evidence="1">Meninges</tissue>
    </source>
</reference>
<dbReference type="AlphaFoldDB" id="A0AAD5R983"/>